<keyword evidence="2" id="KW-0813">Transport</keyword>
<accession>A0AAU9X1I0</accession>
<comment type="caution">
    <text evidence="7">The sequence shown here is derived from an EMBL/GenBank/DDBJ whole genome shotgun (WGS) entry which is preliminary data.</text>
</comment>
<keyword evidence="4 6" id="KW-1133">Transmembrane helix</keyword>
<keyword evidence="5 6" id="KW-0472">Membrane</keyword>
<protein>
    <submittedName>
        <fullName evidence="7">Uncharacterized protein</fullName>
    </submittedName>
</protein>
<dbReference type="AlphaFoldDB" id="A0AAU9X1I0"/>
<dbReference type="Pfam" id="PF04142">
    <property type="entry name" value="Nuc_sug_transp"/>
    <property type="match status" value="1"/>
</dbReference>
<gene>
    <name evidence="7" type="ORF">PMEA_00015151</name>
</gene>
<evidence type="ECO:0000256" key="2">
    <source>
        <dbReference type="ARBA" id="ARBA00022597"/>
    </source>
</evidence>
<dbReference type="GO" id="GO:0000139">
    <property type="term" value="C:Golgi membrane"/>
    <property type="evidence" value="ECO:0007669"/>
    <property type="project" value="InterPro"/>
</dbReference>
<keyword evidence="8" id="KW-1185">Reference proteome</keyword>
<name>A0AAU9X1I0_9CNID</name>
<evidence type="ECO:0000256" key="1">
    <source>
        <dbReference type="ARBA" id="ARBA00004141"/>
    </source>
</evidence>
<dbReference type="Proteomes" id="UP001159428">
    <property type="component" value="Unassembled WGS sequence"/>
</dbReference>
<keyword evidence="2" id="KW-0762">Sugar transport</keyword>
<comment type="subcellular location">
    <subcellularLocation>
        <location evidence="1">Membrane</location>
        <topology evidence="1">Multi-pass membrane protein</topology>
    </subcellularLocation>
</comment>
<feature type="transmembrane region" description="Helical" evidence="6">
    <location>
        <begin position="46"/>
        <end position="65"/>
    </location>
</feature>
<dbReference type="PANTHER" id="PTHR10231">
    <property type="entry name" value="NUCLEOTIDE-SUGAR TRANSMEMBRANE TRANSPORTER"/>
    <property type="match status" value="1"/>
</dbReference>
<organism evidence="7 8">
    <name type="scientific">Pocillopora meandrina</name>
    <dbReference type="NCBI Taxonomy" id="46732"/>
    <lineage>
        <taxon>Eukaryota</taxon>
        <taxon>Metazoa</taxon>
        <taxon>Cnidaria</taxon>
        <taxon>Anthozoa</taxon>
        <taxon>Hexacorallia</taxon>
        <taxon>Scleractinia</taxon>
        <taxon>Astrocoeniina</taxon>
        <taxon>Pocilloporidae</taxon>
        <taxon>Pocillopora</taxon>
    </lineage>
</organism>
<dbReference type="GO" id="GO:0015165">
    <property type="term" value="F:pyrimidine nucleotide-sugar transmembrane transporter activity"/>
    <property type="evidence" value="ECO:0007669"/>
    <property type="project" value="InterPro"/>
</dbReference>
<proteinExistence type="predicted"/>
<dbReference type="InterPro" id="IPR007271">
    <property type="entry name" value="Nuc_sug_transpt"/>
</dbReference>
<evidence type="ECO:0000256" key="4">
    <source>
        <dbReference type="ARBA" id="ARBA00022989"/>
    </source>
</evidence>
<keyword evidence="3 6" id="KW-0812">Transmembrane</keyword>
<sequence length="72" mass="7906">MLHKKLGVLKWISLLLLMLGVTLVQWHPDKGEESPTKDTSVSRKFIGLIAVLTACCSSGFAGVYFEKILKGT</sequence>
<evidence type="ECO:0000256" key="5">
    <source>
        <dbReference type="ARBA" id="ARBA00023136"/>
    </source>
</evidence>
<evidence type="ECO:0000313" key="7">
    <source>
        <dbReference type="EMBL" id="CAH3133538.1"/>
    </source>
</evidence>
<evidence type="ECO:0000256" key="6">
    <source>
        <dbReference type="SAM" id="Phobius"/>
    </source>
</evidence>
<reference evidence="7 8" key="1">
    <citation type="submission" date="2022-05" db="EMBL/GenBank/DDBJ databases">
        <authorList>
            <consortium name="Genoscope - CEA"/>
            <person name="William W."/>
        </authorList>
    </citation>
    <scope>NUCLEOTIDE SEQUENCE [LARGE SCALE GENOMIC DNA]</scope>
</reference>
<dbReference type="EMBL" id="CALNXJ010000027">
    <property type="protein sequence ID" value="CAH3133538.1"/>
    <property type="molecule type" value="Genomic_DNA"/>
</dbReference>
<evidence type="ECO:0000256" key="3">
    <source>
        <dbReference type="ARBA" id="ARBA00022692"/>
    </source>
</evidence>
<evidence type="ECO:0000313" key="8">
    <source>
        <dbReference type="Proteomes" id="UP001159428"/>
    </source>
</evidence>
<feature type="transmembrane region" description="Helical" evidence="6">
    <location>
        <begin position="7"/>
        <end position="26"/>
    </location>
</feature>